<dbReference type="AlphaFoldDB" id="A0A917NRC2"/>
<dbReference type="Proteomes" id="UP000657574">
    <property type="component" value="Unassembled WGS sequence"/>
</dbReference>
<evidence type="ECO:0000313" key="9">
    <source>
        <dbReference type="EMBL" id="GGJ18077.1"/>
    </source>
</evidence>
<feature type="binding site" evidence="6">
    <location>
        <position position="105"/>
    </location>
    <ligand>
        <name>Fe(3+)</name>
        <dbReference type="ChEBI" id="CHEBI:29034"/>
    </ligand>
</feature>
<dbReference type="InterPro" id="IPR004232">
    <property type="entry name" value="CN_Hdrtase_a/SCN_Hdrlase_g"/>
</dbReference>
<proteinExistence type="inferred from homology"/>
<dbReference type="Gene3D" id="3.90.330.10">
    <property type="entry name" value="Nitrile hydratase alpha /Thiocyanate hydrolase gamma"/>
    <property type="match status" value="1"/>
</dbReference>
<keyword evidence="3 6" id="KW-0479">Metal-binding</keyword>
<evidence type="ECO:0000256" key="3">
    <source>
        <dbReference type="ARBA" id="ARBA00022723"/>
    </source>
</evidence>
<organism evidence="9 10">
    <name type="scientific">Streptomyces brasiliensis</name>
    <dbReference type="NCBI Taxonomy" id="1954"/>
    <lineage>
        <taxon>Bacteria</taxon>
        <taxon>Bacillati</taxon>
        <taxon>Actinomycetota</taxon>
        <taxon>Actinomycetes</taxon>
        <taxon>Kitasatosporales</taxon>
        <taxon>Streptomycetaceae</taxon>
        <taxon>Streptomyces</taxon>
    </lineage>
</organism>
<dbReference type="Pfam" id="PF02979">
    <property type="entry name" value="NHase_alpha"/>
    <property type="match status" value="1"/>
</dbReference>
<evidence type="ECO:0000256" key="5">
    <source>
        <dbReference type="ARBA" id="ARBA00044877"/>
    </source>
</evidence>
<dbReference type="EC" id="4.2.1.84" evidence="2"/>
<comment type="catalytic activity">
    <reaction evidence="5">
        <text>an aliphatic primary amide = an aliphatic nitrile + H2O</text>
        <dbReference type="Rhea" id="RHEA:12673"/>
        <dbReference type="ChEBI" id="CHEBI:15377"/>
        <dbReference type="ChEBI" id="CHEBI:65285"/>
        <dbReference type="ChEBI" id="CHEBI:80291"/>
        <dbReference type="EC" id="4.2.1.84"/>
    </reaction>
</comment>
<keyword evidence="6" id="KW-0408">Iron</keyword>
<evidence type="ECO:0000256" key="2">
    <source>
        <dbReference type="ARBA" id="ARBA00013079"/>
    </source>
</evidence>
<reference evidence="9" key="1">
    <citation type="journal article" date="2014" name="Int. J. Syst. Evol. Microbiol.">
        <title>Complete genome sequence of Corynebacterium casei LMG S-19264T (=DSM 44701T), isolated from a smear-ripened cheese.</title>
        <authorList>
            <consortium name="US DOE Joint Genome Institute (JGI-PGF)"/>
            <person name="Walter F."/>
            <person name="Albersmeier A."/>
            <person name="Kalinowski J."/>
            <person name="Ruckert C."/>
        </authorList>
    </citation>
    <scope>NUCLEOTIDE SEQUENCE</scope>
    <source>
        <strain evidence="9">JCM 3086</strain>
    </source>
</reference>
<dbReference type="PIRSF" id="PIRSF001426">
    <property type="entry name" value="NHase_alpha"/>
    <property type="match status" value="1"/>
</dbReference>
<name>A0A917NRC2_9ACTN</name>
<gene>
    <name evidence="9" type="primary">nthA</name>
    <name evidence="9" type="ORF">GCM10010121_031270</name>
</gene>
<evidence type="ECO:0000259" key="8">
    <source>
        <dbReference type="Pfam" id="PF02979"/>
    </source>
</evidence>
<feature type="binding site" evidence="6">
    <location>
        <position position="106"/>
    </location>
    <ligand>
        <name>Fe(3+)</name>
        <dbReference type="ChEBI" id="CHEBI:29034"/>
    </ligand>
</feature>
<dbReference type="NCBIfam" id="TIGR01323">
    <property type="entry name" value="nitrile_alph"/>
    <property type="match status" value="1"/>
</dbReference>
<dbReference type="InterPro" id="IPR036648">
    <property type="entry name" value="CN_Hdrase_a/SCN_Hdrase_g_sf"/>
</dbReference>
<keyword evidence="10" id="KW-1185">Reference proteome</keyword>
<dbReference type="InterPro" id="IPR023900">
    <property type="entry name" value="CN_Hdrtase_asu/SCN_Hdrlase_gsu"/>
</dbReference>
<feature type="region of interest" description="Disordered" evidence="7">
    <location>
        <begin position="196"/>
        <end position="226"/>
    </location>
</feature>
<feature type="compositionally biased region" description="Low complexity" evidence="7">
    <location>
        <begin position="196"/>
        <end position="213"/>
    </location>
</feature>
<dbReference type="InterPro" id="IPR018141">
    <property type="entry name" value="Nitrile_hydratase_asu"/>
</dbReference>
<evidence type="ECO:0000256" key="7">
    <source>
        <dbReference type="SAM" id="MobiDB-lite"/>
    </source>
</evidence>
<feature type="binding site" evidence="6">
    <location>
        <position position="101"/>
    </location>
    <ligand>
        <name>Fe(3+)</name>
        <dbReference type="ChEBI" id="CHEBI:29034"/>
    </ligand>
</feature>
<dbReference type="GO" id="GO:0046914">
    <property type="term" value="F:transition metal ion binding"/>
    <property type="evidence" value="ECO:0007669"/>
    <property type="project" value="InterPro"/>
</dbReference>
<evidence type="ECO:0000256" key="4">
    <source>
        <dbReference type="ARBA" id="ARBA00023239"/>
    </source>
</evidence>
<sequence>MSGDHSDGAVARRVRRLETLLEEKGLLTGGELDETIDAFLSGASPASGARVVARAWTDPAYKARLLADGTAAVRELGFMEGAYQRLRVVENTETTHNVIVCTLCSCYPLRLLGPSPSWYKSEAYRSRVVREPRAVLAEFGLRLPDDTDITVWDSSAETRYMVLPRRPEGTETLTEEELAGLVTRYALIGTAAVQAVTTPAPSRSVPRPGRAAPPASPSPAPARSTD</sequence>
<dbReference type="GO" id="GO:0018822">
    <property type="term" value="F:nitrile hydratase activity"/>
    <property type="evidence" value="ECO:0007669"/>
    <property type="project" value="UniProtKB-EC"/>
</dbReference>
<protein>
    <recommendedName>
        <fullName evidence="2">nitrile hydratase</fullName>
        <ecNumber evidence="2">4.2.1.84</ecNumber>
    </recommendedName>
</protein>
<feature type="binding site" evidence="6">
    <location>
        <position position="104"/>
    </location>
    <ligand>
        <name>Fe(3+)</name>
        <dbReference type="ChEBI" id="CHEBI:29034"/>
    </ligand>
</feature>
<evidence type="ECO:0000256" key="1">
    <source>
        <dbReference type="ARBA" id="ARBA00009363"/>
    </source>
</evidence>
<comment type="caution">
    <text evidence="9">The sequence shown here is derived from an EMBL/GenBank/DDBJ whole genome shotgun (WGS) entry which is preliminary data.</text>
</comment>
<reference evidence="9" key="2">
    <citation type="submission" date="2020-09" db="EMBL/GenBank/DDBJ databases">
        <authorList>
            <person name="Sun Q."/>
            <person name="Ohkuma M."/>
        </authorList>
    </citation>
    <scope>NUCLEOTIDE SEQUENCE</scope>
    <source>
        <strain evidence="9">JCM 3086</strain>
    </source>
</reference>
<dbReference type="SUPFAM" id="SSF56209">
    <property type="entry name" value="Nitrile hydratase alpha chain"/>
    <property type="match status" value="1"/>
</dbReference>
<evidence type="ECO:0000313" key="10">
    <source>
        <dbReference type="Proteomes" id="UP000657574"/>
    </source>
</evidence>
<evidence type="ECO:0000256" key="6">
    <source>
        <dbReference type="PIRSR" id="PIRSR001426-1"/>
    </source>
</evidence>
<comment type="similarity">
    <text evidence="1">Belongs to the nitrile hydratase subunit alpha family.</text>
</comment>
<feature type="domain" description="Nitrile hydratase alpha/Thiocyanate hydrolase gamma" evidence="8">
    <location>
        <begin position="10"/>
        <end position="191"/>
    </location>
</feature>
<accession>A0A917NRC2</accession>
<dbReference type="EMBL" id="BMQA01000008">
    <property type="protein sequence ID" value="GGJ18077.1"/>
    <property type="molecule type" value="Genomic_DNA"/>
</dbReference>
<keyword evidence="4" id="KW-0456">Lyase</keyword>